<gene>
    <name evidence="1" type="ORF">Q73A0000_04465</name>
</gene>
<reference evidence="1 2" key="1">
    <citation type="submission" date="2019-05" db="EMBL/GenBank/DDBJ databases">
        <title>Chryseobacterium sp. isolated from King George Island, maritime Antarctica.</title>
        <authorList>
            <person name="Peng X."/>
        </authorList>
    </citation>
    <scope>NUCLEOTIDE SEQUENCE [LARGE SCALE GENOMIC DNA]</scope>
    <source>
        <strain evidence="1 2">7-3A</strain>
    </source>
</reference>
<protein>
    <submittedName>
        <fullName evidence="1">Uncharacterized protein</fullName>
    </submittedName>
</protein>
<dbReference type="Proteomes" id="UP000594195">
    <property type="component" value="Chromosome"/>
</dbReference>
<evidence type="ECO:0000313" key="2">
    <source>
        <dbReference type="Proteomes" id="UP000594195"/>
    </source>
</evidence>
<dbReference type="EMBL" id="CP040442">
    <property type="protein sequence ID" value="QOW09670.1"/>
    <property type="molecule type" value="Genomic_DNA"/>
</dbReference>
<evidence type="ECO:0000313" key="1">
    <source>
        <dbReference type="EMBL" id="QOW09670.1"/>
    </source>
</evidence>
<dbReference type="RefSeq" id="WP_193812885.1">
    <property type="nucleotide sequence ID" value="NZ_CP040442.1"/>
</dbReference>
<keyword evidence="2" id="KW-1185">Reference proteome</keyword>
<organism evidence="1 2">
    <name type="scientific">Kaistella flava</name>
    <name type="common">ex Peng et al. 2021</name>
    <dbReference type="NCBI Taxonomy" id="2038776"/>
    <lineage>
        <taxon>Bacteria</taxon>
        <taxon>Pseudomonadati</taxon>
        <taxon>Bacteroidota</taxon>
        <taxon>Flavobacteriia</taxon>
        <taxon>Flavobacteriales</taxon>
        <taxon>Weeksellaceae</taxon>
        <taxon>Chryseobacterium group</taxon>
        <taxon>Kaistella</taxon>
    </lineage>
</organism>
<dbReference type="KEGG" id="kfa:Q73A0000_04465"/>
<sequence length="205" mass="22377">MKKLMMTTAILMLVACSKEEKVKNEKTGSLSDLVSSAKDYSKVSSSMQDVTKNIENLKNIPPLTNDELKAVLPEQLLGLKRKELSVGDNAMMNLSTAEAKYSDEANKRIKVEIIDGAGETGSAMVSIMIMGLNVNKEKTTETGFEKSTEINGAKSIISENKSGDRITSKIETVLKNRYLLTVSADGFSYDELQKVLGELNTSALK</sequence>
<name>A0A7M2Y6G4_9FLAO</name>
<dbReference type="AlphaFoldDB" id="A0A7M2Y6G4"/>
<dbReference type="PROSITE" id="PS51257">
    <property type="entry name" value="PROKAR_LIPOPROTEIN"/>
    <property type="match status" value="1"/>
</dbReference>
<proteinExistence type="predicted"/>
<accession>A0A7M2Y6G4</accession>